<reference evidence="2 3" key="1">
    <citation type="journal article" date="2023" name="bioRxiv">
        <title>Conserved and derived expression patterns and positive selection on dental genes reveal complex evolutionary context of ever-growing rodent molars.</title>
        <authorList>
            <person name="Calamari Z.T."/>
            <person name="Song A."/>
            <person name="Cohen E."/>
            <person name="Akter M."/>
            <person name="Roy R.D."/>
            <person name="Hallikas O."/>
            <person name="Christensen M.M."/>
            <person name="Li P."/>
            <person name="Marangoni P."/>
            <person name="Jernvall J."/>
            <person name="Klein O.D."/>
        </authorList>
    </citation>
    <scope>NUCLEOTIDE SEQUENCE [LARGE SCALE GENOMIC DNA]</scope>
    <source>
        <strain evidence="2">V071</strain>
    </source>
</reference>
<feature type="region of interest" description="Disordered" evidence="1">
    <location>
        <begin position="1"/>
        <end position="58"/>
    </location>
</feature>
<proteinExistence type="predicted"/>
<organism evidence="2 3">
    <name type="scientific">Myodes glareolus</name>
    <name type="common">Bank vole</name>
    <name type="synonym">Clethrionomys glareolus</name>
    <dbReference type="NCBI Taxonomy" id="447135"/>
    <lineage>
        <taxon>Eukaryota</taxon>
        <taxon>Metazoa</taxon>
        <taxon>Chordata</taxon>
        <taxon>Craniata</taxon>
        <taxon>Vertebrata</taxon>
        <taxon>Euteleostomi</taxon>
        <taxon>Mammalia</taxon>
        <taxon>Eutheria</taxon>
        <taxon>Euarchontoglires</taxon>
        <taxon>Glires</taxon>
        <taxon>Rodentia</taxon>
        <taxon>Myomorpha</taxon>
        <taxon>Muroidea</taxon>
        <taxon>Cricetidae</taxon>
        <taxon>Arvicolinae</taxon>
        <taxon>Myodes</taxon>
    </lineage>
</organism>
<gene>
    <name evidence="2" type="ORF">U0070_006110</name>
</gene>
<feature type="region of interest" description="Disordered" evidence="1">
    <location>
        <begin position="113"/>
        <end position="145"/>
    </location>
</feature>
<name>A0AAW0HA92_MYOGA</name>
<feature type="compositionally biased region" description="Polar residues" evidence="1">
    <location>
        <begin position="1"/>
        <end position="10"/>
    </location>
</feature>
<sequence length="192" mass="20668">MVVMASTSARNGEKKDSWPSQAAAALGGGQVNNHGMIQGLPSQPANTSLEDTGPKVSLSRSEEFLTQISTELTDEALFIARSHVNSVPIKETMQTKDQGTQISARHVVFTKTRGTDTRTDRNRTRSKAHLLPSPRSTSQQPDNWRMSPPPCAALLASPSPTLLLSESLNAPPLQLAKHLISGGTPARQQCHL</sequence>
<evidence type="ECO:0000256" key="1">
    <source>
        <dbReference type="SAM" id="MobiDB-lite"/>
    </source>
</evidence>
<dbReference type="Proteomes" id="UP001488838">
    <property type="component" value="Unassembled WGS sequence"/>
</dbReference>
<dbReference type="EMBL" id="JBBHLL010000615">
    <property type="protein sequence ID" value="KAK7799402.1"/>
    <property type="molecule type" value="Genomic_DNA"/>
</dbReference>
<feature type="compositionally biased region" description="Polar residues" evidence="1">
    <location>
        <begin position="31"/>
        <end position="50"/>
    </location>
</feature>
<feature type="compositionally biased region" description="Basic and acidic residues" evidence="1">
    <location>
        <begin position="113"/>
        <end position="123"/>
    </location>
</feature>
<evidence type="ECO:0000313" key="2">
    <source>
        <dbReference type="EMBL" id="KAK7799402.1"/>
    </source>
</evidence>
<keyword evidence="3" id="KW-1185">Reference proteome</keyword>
<dbReference type="AlphaFoldDB" id="A0AAW0HA92"/>
<protein>
    <submittedName>
        <fullName evidence="2">Uncharacterized protein</fullName>
    </submittedName>
</protein>
<accession>A0AAW0HA92</accession>
<evidence type="ECO:0000313" key="3">
    <source>
        <dbReference type="Proteomes" id="UP001488838"/>
    </source>
</evidence>
<comment type="caution">
    <text evidence="2">The sequence shown here is derived from an EMBL/GenBank/DDBJ whole genome shotgun (WGS) entry which is preliminary data.</text>
</comment>